<organism evidence="1 2">
    <name type="scientific">Streptomyces phyllanthi</name>
    <dbReference type="NCBI Taxonomy" id="1803180"/>
    <lineage>
        <taxon>Bacteria</taxon>
        <taxon>Bacillati</taxon>
        <taxon>Actinomycetota</taxon>
        <taxon>Actinomycetes</taxon>
        <taxon>Kitasatosporales</taxon>
        <taxon>Streptomycetaceae</taxon>
        <taxon>Streptomyces</taxon>
    </lineage>
</organism>
<accession>A0A5N8WDX9</accession>
<dbReference type="OrthoDB" id="5193571at2"/>
<keyword evidence="2" id="KW-1185">Reference proteome</keyword>
<comment type="caution">
    <text evidence="1">The sequence shown here is derived from an EMBL/GenBank/DDBJ whole genome shotgun (WGS) entry which is preliminary data.</text>
</comment>
<sequence>MTTPTPERDSGWITGGHVDAEDARLATGVLAAPGDGPIQARSGVKPAAGNPGQVFPTATVSGKVTVNPFQAVIQGTRATAAGAYLVTMDQTKTIDVLGTAPATANPRFDLIVARQRDAQYGDASTGMSVELVPGKPDPNPVVPEVTGDHIRLARISVPANATTITAANIFDERPYTAAAGGVVRVWNERPANPHIGLYVHHVQTHRLEVYTGGDTWRTVYEDTGWTTLSLLPNWTVYLGETPAVRRIGSTVHLRGALITSVAISANSTSVINVPAGFRPAVRHHYYAPLGNSRQGVELLLAPDGNLLVFPHSTALPANQLIYINTTWLVG</sequence>
<proteinExistence type="predicted"/>
<dbReference type="EMBL" id="VJZE01000486">
    <property type="protein sequence ID" value="MPY45650.1"/>
    <property type="molecule type" value="Genomic_DNA"/>
</dbReference>
<dbReference type="RefSeq" id="WP_152790663.1">
    <property type="nucleotide sequence ID" value="NZ_BAABEQ010000053.1"/>
</dbReference>
<protein>
    <submittedName>
        <fullName evidence="1">Uncharacterized protein</fullName>
    </submittedName>
</protein>
<evidence type="ECO:0000313" key="1">
    <source>
        <dbReference type="EMBL" id="MPY45650.1"/>
    </source>
</evidence>
<name>A0A5N8WDX9_9ACTN</name>
<dbReference type="Proteomes" id="UP000326979">
    <property type="component" value="Unassembled WGS sequence"/>
</dbReference>
<evidence type="ECO:0000313" key="2">
    <source>
        <dbReference type="Proteomes" id="UP000326979"/>
    </source>
</evidence>
<dbReference type="AlphaFoldDB" id="A0A5N8WDX9"/>
<gene>
    <name evidence="1" type="ORF">FNH04_38850</name>
</gene>
<reference evidence="1 2" key="1">
    <citation type="submission" date="2019-07" db="EMBL/GenBank/DDBJ databases">
        <title>New species of Amycolatopsis and Streptomyces.</title>
        <authorList>
            <person name="Duangmal K."/>
            <person name="Teo W.F.A."/>
            <person name="Lipun K."/>
        </authorList>
    </citation>
    <scope>NUCLEOTIDE SEQUENCE [LARGE SCALE GENOMIC DNA]</scope>
    <source>
        <strain evidence="1 2">TISTR 2346</strain>
    </source>
</reference>